<gene>
    <name evidence="2" type="ORF">QE369_002463</name>
</gene>
<protein>
    <submittedName>
        <fullName evidence="2">Uncharacterized protein</fullName>
    </submittedName>
</protein>
<feature type="region of interest" description="Disordered" evidence="1">
    <location>
        <begin position="45"/>
        <end position="67"/>
    </location>
</feature>
<accession>A0AAJ2ERM5</accession>
<organism evidence="2 3">
    <name type="scientific">Agrobacterium larrymoorei</name>
    <dbReference type="NCBI Taxonomy" id="160699"/>
    <lineage>
        <taxon>Bacteria</taxon>
        <taxon>Pseudomonadati</taxon>
        <taxon>Pseudomonadota</taxon>
        <taxon>Alphaproteobacteria</taxon>
        <taxon>Hyphomicrobiales</taxon>
        <taxon>Rhizobiaceae</taxon>
        <taxon>Rhizobium/Agrobacterium group</taxon>
        <taxon>Agrobacterium</taxon>
    </lineage>
</organism>
<dbReference type="Proteomes" id="UP001255601">
    <property type="component" value="Unassembled WGS sequence"/>
</dbReference>
<dbReference type="EMBL" id="JAVIZC010000003">
    <property type="protein sequence ID" value="MDR6102266.1"/>
    <property type="molecule type" value="Genomic_DNA"/>
</dbReference>
<comment type="caution">
    <text evidence="2">The sequence shown here is derived from an EMBL/GenBank/DDBJ whole genome shotgun (WGS) entry which is preliminary data.</text>
</comment>
<sequence>MEIAFKERGMTFLEGPDVSQKFEVGQRFRTTVSHIRSHSSVIAHHPARNPRQTCKARHTHPDHDVGSWQTKVEGGGIASVQYPAITSDDVLDDAMLLGPVALRPIRKPAHVSVYREIFGFKMMRDLPRKRRLSRT</sequence>
<name>A0AAJ2ERM5_9HYPH</name>
<dbReference type="AlphaFoldDB" id="A0AAJ2ERM5"/>
<evidence type="ECO:0000256" key="1">
    <source>
        <dbReference type="SAM" id="MobiDB-lite"/>
    </source>
</evidence>
<reference evidence="2" key="1">
    <citation type="submission" date="2023-08" db="EMBL/GenBank/DDBJ databases">
        <title>Functional and genomic diversity of the sorghum phyllosphere microbiome.</title>
        <authorList>
            <person name="Shade A."/>
        </authorList>
    </citation>
    <scope>NUCLEOTIDE SEQUENCE</scope>
    <source>
        <strain evidence="2">SORGH_AS_0974</strain>
    </source>
</reference>
<evidence type="ECO:0000313" key="2">
    <source>
        <dbReference type="EMBL" id="MDR6102266.1"/>
    </source>
</evidence>
<evidence type="ECO:0000313" key="3">
    <source>
        <dbReference type="Proteomes" id="UP001255601"/>
    </source>
</evidence>
<proteinExistence type="predicted"/>